<gene>
    <name evidence="5" type="primary">tcyK</name>
    <name evidence="5" type="ORF">BTBSAS_50154</name>
    <name evidence="4" type="ORF">CNY62_04910</name>
</gene>
<dbReference type="SUPFAM" id="SSF53850">
    <property type="entry name" value="Periplasmic binding protein-like II"/>
    <property type="match status" value="1"/>
</dbReference>
<dbReference type="SMART" id="SM00062">
    <property type="entry name" value="PBPb"/>
    <property type="match status" value="1"/>
</dbReference>
<dbReference type="GeneID" id="66537616"/>
<sequence>MTKTRYLLLLLSVFTLVLLSACGASAGSTKDKVTKVIVGTGTQFPNVCFIDKDGKLTGYDVELVREIDKRLSNYDFEFKTMDFSNLVVSLGANKIDMIAHEMEINDERKEKFTFNKVPYNYFPNQITVLKDNKDINNIADLKGKTVITSATSNGAALINKINKDNGDQFKVVYAGQGSNDVAKQLESGRADATVSTPFAVKFQNESSPIKEKVVGDVLSDSKVYFMFDKKDKTLNKEVDKALKEIIDDGTLKKLSEKWLGGDYSKSSFGS</sequence>
<dbReference type="EMBL" id="CP023483">
    <property type="protein sequence ID" value="ATF25785.1"/>
    <property type="molecule type" value="Genomic_DNA"/>
</dbReference>
<reference evidence="5" key="3">
    <citation type="submission" date="2018-04" db="EMBL/GenBank/DDBJ databases">
        <authorList>
            <person name="Go L.Y."/>
            <person name="Mitchell J.A."/>
        </authorList>
    </citation>
    <scope>NUCLEOTIDE SEQUENCE</scope>
    <source>
        <strain evidence="5">BSAS1 3</strain>
    </source>
</reference>
<evidence type="ECO:0000313" key="5">
    <source>
        <dbReference type="EMBL" id="SPP29506.1"/>
    </source>
</evidence>
<protein>
    <submittedName>
        <fullName evidence="4">Amino acid ABC transporter substrate-binding protein</fullName>
    </submittedName>
    <submittedName>
        <fullName evidence="5">Sulfur-containing amino acid ABC transporter binding lipoprotein</fullName>
    </submittedName>
</protein>
<dbReference type="PANTHER" id="PTHR35936">
    <property type="entry name" value="MEMBRANE-BOUND LYTIC MUREIN TRANSGLYCOSYLASE F"/>
    <property type="match status" value="1"/>
</dbReference>
<reference evidence="7" key="2">
    <citation type="submission" date="2018-04" db="EMBL/GenBank/DDBJ databases">
        <authorList>
            <person name="Illikoud N."/>
        </authorList>
    </citation>
    <scope>NUCLEOTIDE SEQUENCE [LARGE SCALE GENOMIC DNA]</scope>
</reference>
<dbReference type="OrthoDB" id="8613538at2"/>
<dbReference type="CDD" id="cd13710">
    <property type="entry name" value="PBP2_TcyK"/>
    <property type="match status" value="1"/>
</dbReference>
<dbReference type="Gene3D" id="3.40.190.10">
    <property type="entry name" value="Periplasmic binding protein-like II"/>
    <property type="match status" value="2"/>
</dbReference>
<dbReference type="InterPro" id="IPR001638">
    <property type="entry name" value="Solute-binding_3/MltF_N"/>
</dbReference>
<dbReference type="Proteomes" id="UP000270190">
    <property type="component" value="Unassembled WGS sequence"/>
</dbReference>
<evidence type="ECO:0000259" key="3">
    <source>
        <dbReference type="SMART" id="SM00062"/>
    </source>
</evidence>
<accession>A0A1D2LNT2</accession>
<dbReference type="PROSITE" id="PS51257">
    <property type="entry name" value="PROKAR_LIPOPROTEIN"/>
    <property type="match status" value="1"/>
</dbReference>
<keyword evidence="6" id="KW-1185">Reference proteome</keyword>
<reference evidence="4 6" key="1">
    <citation type="submission" date="2017-09" db="EMBL/GenBank/DDBJ databases">
        <title>Complete Genome Sequences of Two Strains of the Meat Spoilage Bacterium Brochothrix thermosphacta Isolated from Ground Chicken.</title>
        <authorList>
            <person name="Paoli G.C."/>
            <person name="Wijey C."/>
            <person name="Chen C.-Y."/>
            <person name="Nguyen L."/>
            <person name="Yan X."/>
            <person name="Irwin P.L."/>
        </authorList>
    </citation>
    <scope>NUCLEOTIDE SEQUENCE [LARGE SCALE GENOMIC DNA]</scope>
    <source>
        <strain evidence="4 6">BI</strain>
    </source>
</reference>
<dbReference type="PANTHER" id="PTHR35936:SF18">
    <property type="entry name" value="L-CYSTINE-BINDING PROTEIN TCYJ"/>
    <property type="match status" value="1"/>
</dbReference>
<dbReference type="KEGG" id="bths:CNY62_04910"/>
<evidence type="ECO:0000313" key="6">
    <source>
        <dbReference type="Proteomes" id="UP000243591"/>
    </source>
</evidence>
<evidence type="ECO:0000256" key="2">
    <source>
        <dbReference type="SAM" id="SignalP"/>
    </source>
</evidence>
<name>A0A1D2LNT2_BROTH</name>
<evidence type="ECO:0000313" key="4">
    <source>
        <dbReference type="EMBL" id="ATF25785.1"/>
    </source>
</evidence>
<dbReference type="Pfam" id="PF00497">
    <property type="entry name" value="SBP_bac_3"/>
    <property type="match status" value="1"/>
</dbReference>
<dbReference type="STRING" id="2756.BFR44_06950"/>
<keyword evidence="1 2" id="KW-0732">Signal</keyword>
<feature type="chain" id="PRO_5033268560" evidence="2">
    <location>
        <begin position="27"/>
        <end position="270"/>
    </location>
</feature>
<feature type="signal peptide" evidence="2">
    <location>
        <begin position="1"/>
        <end position="26"/>
    </location>
</feature>
<dbReference type="AlphaFoldDB" id="A0A1D2LNT2"/>
<organism evidence="4 6">
    <name type="scientific">Brochothrix thermosphacta</name>
    <name type="common">Microbacterium thermosphactum</name>
    <dbReference type="NCBI Taxonomy" id="2756"/>
    <lineage>
        <taxon>Bacteria</taxon>
        <taxon>Bacillati</taxon>
        <taxon>Bacillota</taxon>
        <taxon>Bacilli</taxon>
        <taxon>Bacillales</taxon>
        <taxon>Listeriaceae</taxon>
        <taxon>Brochothrix</taxon>
    </lineage>
</organism>
<keyword evidence="5" id="KW-0449">Lipoprotein</keyword>
<dbReference type="RefSeq" id="WP_069126208.1">
    <property type="nucleotide sequence ID" value="NZ_CBCPIX010000003.1"/>
</dbReference>
<dbReference type="EMBL" id="OUNC01000045">
    <property type="protein sequence ID" value="SPP29506.1"/>
    <property type="molecule type" value="Genomic_DNA"/>
</dbReference>
<proteinExistence type="predicted"/>
<evidence type="ECO:0000256" key="1">
    <source>
        <dbReference type="ARBA" id="ARBA00022729"/>
    </source>
</evidence>
<feature type="domain" description="Solute-binding protein family 3/N-terminal" evidence="3">
    <location>
        <begin position="35"/>
        <end position="262"/>
    </location>
</feature>
<evidence type="ECO:0000313" key="7">
    <source>
        <dbReference type="Proteomes" id="UP000270190"/>
    </source>
</evidence>
<dbReference type="Proteomes" id="UP000243591">
    <property type="component" value="Chromosome"/>
</dbReference>